<keyword evidence="2 7" id="KW-0813">Transport</keyword>
<comment type="subcellular location">
    <subcellularLocation>
        <location evidence="1 7">Cell membrane</location>
        <topology evidence="1 7">Multi-pass membrane protein</topology>
    </subcellularLocation>
</comment>
<evidence type="ECO:0000259" key="8">
    <source>
        <dbReference type="PROSITE" id="PS50928"/>
    </source>
</evidence>
<feature type="transmembrane region" description="Helical" evidence="7">
    <location>
        <begin position="26"/>
        <end position="45"/>
    </location>
</feature>
<dbReference type="AlphaFoldDB" id="A0ABD5ZZ41"/>
<accession>A0ABD5ZZ41</accession>
<dbReference type="Proteomes" id="UP001596434">
    <property type="component" value="Unassembled WGS sequence"/>
</dbReference>
<evidence type="ECO:0000256" key="6">
    <source>
        <dbReference type="ARBA" id="ARBA00023136"/>
    </source>
</evidence>
<keyword evidence="4 7" id="KW-0812">Transmembrane</keyword>
<dbReference type="RefSeq" id="WP_379704284.1">
    <property type="nucleotide sequence ID" value="NZ_JBHTAT010000001.1"/>
</dbReference>
<gene>
    <name evidence="9" type="ORF">ACFQKE_11530</name>
</gene>
<dbReference type="PROSITE" id="PS50928">
    <property type="entry name" value="ABC_TM1"/>
    <property type="match status" value="1"/>
</dbReference>
<keyword evidence="10" id="KW-1185">Reference proteome</keyword>
<protein>
    <submittedName>
        <fullName evidence="9">ABC transporter permease</fullName>
    </submittedName>
</protein>
<dbReference type="InterPro" id="IPR000515">
    <property type="entry name" value="MetI-like"/>
</dbReference>
<dbReference type="PANTHER" id="PTHR30151:SF0">
    <property type="entry name" value="ABC TRANSPORTER PERMEASE PROTEIN MJ0413-RELATED"/>
    <property type="match status" value="1"/>
</dbReference>
<dbReference type="CDD" id="cd06261">
    <property type="entry name" value="TM_PBP2"/>
    <property type="match status" value="1"/>
</dbReference>
<keyword evidence="5 7" id="KW-1133">Transmembrane helix</keyword>
<evidence type="ECO:0000256" key="5">
    <source>
        <dbReference type="ARBA" id="ARBA00022989"/>
    </source>
</evidence>
<keyword evidence="6 7" id="KW-0472">Membrane</keyword>
<name>A0ABD5ZZ41_9EURY</name>
<feature type="transmembrane region" description="Helical" evidence="7">
    <location>
        <begin position="232"/>
        <end position="251"/>
    </location>
</feature>
<reference evidence="9 10" key="1">
    <citation type="journal article" date="2019" name="Int. J. Syst. Evol. Microbiol.">
        <title>The Global Catalogue of Microorganisms (GCM) 10K type strain sequencing project: providing services to taxonomists for standard genome sequencing and annotation.</title>
        <authorList>
            <consortium name="The Broad Institute Genomics Platform"/>
            <consortium name="The Broad Institute Genome Sequencing Center for Infectious Disease"/>
            <person name="Wu L."/>
            <person name="Ma J."/>
        </authorList>
    </citation>
    <scope>NUCLEOTIDE SEQUENCE [LARGE SCALE GENOMIC DNA]</scope>
    <source>
        <strain evidence="9 10">GX21</strain>
    </source>
</reference>
<feature type="transmembrane region" description="Helical" evidence="7">
    <location>
        <begin position="123"/>
        <end position="151"/>
    </location>
</feature>
<evidence type="ECO:0000313" key="9">
    <source>
        <dbReference type="EMBL" id="MFC7255913.1"/>
    </source>
</evidence>
<dbReference type="Pfam" id="PF00528">
    <property type="entry name" value="BPD_transp_1"/>
    <property type="match status" value="1"/>
</dbReference>
<proteinExistence type="inferred from homology"/>
<dbReference type="InterPro" id="IPR035906">
    <property type="entry name" value="MetI-like_sf"/>
</dbReference>
<comment type="caution">
    <text evidence="9">The sequence shown here is derived from an EMBL/GenBank/DDBJ whole genome shotgun (WGS) entry which is preliminary data.</text>
</comment>
<sequence length="266" mass="28594">MAGSTGSDALTYPTGGGFRIEGGRSLLLRVGALAVFVALWWGVALVTPRNLLPRPPAVLAVLVADAASGQLFELVYRSLRHYVPGLLIGSALGMGVGVLVGWSEFADRTVGTVAGILRPVPPLAWIPFAIIWFGLNDRGAAFIIAIVAFWINYYNAESGVANVDSRLLEVGRSLGTDSDFRLIRRVVLPSATPELFTGFRTAAGQAWMVMVAAELLGVPGIGKHLWDAANFLQMQVVIAYMLVIGVLFLCSDRAIKLVEARTLTWR</sequence>
<organism evidence="9 10">
    <name type="scientific">Haloplanus litoreus</name>
    <dbReference type="NCBI Taxonomy" id="767515"/>
    <lineage>
        <taxon>Archaea</taxon>
        <taxon>Methanobacteriati</taxon>
        <taxon>Methanobacteriota</taxon>
        <taxon>Stenosarchaea group</taxon>
        <taxon>Halobacteria</taxon>
        <taxon>Halobacteriales</taxon>
        <taxon>Haloferacaceae</taxon>
        <taxon>Haloplanus</taxon>
    </lineage>
</organism>
<evidence type="ECO:0000256" key="3">
    <source>
        <dbReference type="ARBA" id="ARBA00022475"/>
    </source>
</evidence>
<keyword evidence="3" id="KW-1003">Cell membrane</keyword>
<evidence type="ECO:0000256" key="1">
    <source>
        <dbReference type="ARBA" id="ARBA00004651"/>
    </source>
</evidence>
<dbReference type="Gene3D" id="1.10.3720.10">
    <property type="entry name" value="MetI-like"/>
    <property type="match status" value="1"/>
</dbReference>
<dbReference type="GO" id="GO:0005886">
    <property type="term" value="C:plasma membrane"/>
    <property type="evidence" value="ECO:0007669"/>
    <property type="project" value="UniProtKB-SubCell"/>
</dbReference>
<dbReference type="PANTHER" id="PTHR30151">
    <property type="entry name" value="ALKANE SULFONATE ABC TRANSPORTER-RELATED, MEMBRANE SUBUNIT"/>
    <property type="match status" value="1"/>
</dbReference>
<dbReference type="GeneID" id="96954291"/>
<evidence type="ECO:0000256" key="7">
    <source>
        <dbReference type="RuleBase" id="RU363032"/>
    </source>
</evidence>
<evidence type="ECO:0000256" key="4">
    <source>
        <dbReference type="ARBA" id="ARBA00022692"/>
    </source>
</evidence>
<feature type="transmembrane region" description="Helical" evidence="7">
    <location>
        <begin position="206"/>
        <end position="226"/>
    </location>
</feature>
<dbReference type="SUPFAM" id="SSF161098">
    <property type="entry name" value="MetI-like"/>
    <property type="match status" value="1"/>
</dbReference>
<feature type="transmembrane region" description="Helical" evidence="7">
    <location>
        <begin position="83"/>
        <end position="103"/>
    </location>
</feature>
<evidence type="ECO:0000313" key="10">
    <source>
        <dbReference type="Proteomes" id="UP001596434"/>
    </source>
</evidence>
<comment type="similarity">
    <text evidence="7">Belongs to the binding-protein-dependent transport system permease family.</text>
</comment>
<feature type="domain" description="ABC transmembrane type-1" evidence="8">
    <location>
        <begin position="75"/>
        <end position="259"/>
    </location>
</feature>
<evidence type="ECO:0000256" key="2">
    <source>
        <dbReference type="ARBA" id="ARBA00022448"/>
    </source>
</evidence>
<dbReference type="EMBL" id="JBHTAT010000001">
    <property type="protein sequence ID" value="MFC7255913.1"/>
    <property type="molecule type" value="Genomic_DNA"/>
</dbReference>